<gene>
    <name evidence="1" type="ORF">SAMN05216290_2190</name>
</gene>
<evidence type="ECO:0000313" key="1">
    <source>
        <dbReference type="EMBL" id="SEW24439.1"/>
    </source>
</evidence>
<name>A0A1I0QCA5_9BACT</name>
<organism evidence="1 2">
    <name type="scientific">Roseivirga pacifica</name>
    <dbReference type="NCBI Taxonomy" id="1267423"/>
    <lineage>
        <taxon>Bacteria</taxon>
        <taxon>Pseudomonadati</taxon>
        <taxon>Bacteroidota</taxon>
        <taxon>Cytophagia</taxon>
        <taxon>Cytophagales</taxon>
        <taxon>Roseivirgaceae</taxon>
        <taxon>Roseivirga</taxon>
    </lineage>
</organism>
<evidence type="ECO:0000313" key="2">
    <source>
        <dbReference type="Proteomes" id="UP000199437"/>
    </source>
</evidence>
<dbReference type="Proteomes" id="UP000199437">
    <property type="component" value="Unassembled WGS sequence"/>
</dbReference>
<reference evidence="2" key="1">
    <citation type="submission" date="2016-10" db="EMBL/GenBank/DDBJ databases">
        <authorList>
            <person name="Varghese N."/>
            <person name="Submissions S."/>
        </authorList>
    </citation>
    <scope>NUCLEOTIDE SEQUENCE [LARGE SCALE GENOMIC DNA]</scope>
    <source>
        <strain evidence="2">CGMCC 1.12402</strain>
    </source>
</reference>
<evidence type="ECO:0008006" key="3">
    <source>
        <dbReference type="Google" id="ProtNLM"/>
    </source>
</evidence>
<accession>A0A1I0QCA5</accession>
<dbReference type="STRING" id="1267423.SAMN05216290_2190"/>
<sequence length="150" mass="17441">MSLSTEGLSELFKRDLTRLLDEVKAYKKEENLWKIEGEIANTGGNLCLHLCGNLRHFVAAVLGNSGYIRRRDDEFNLKDIKRSELVDEVKTTRKVVLETLAELTPEQLQETYPINVFGSEMSTEYFLIHLYGHLNYHLGQINYHRRLLDQ</sequence>
<dbReference type="SUPFAM" id="SSF109854">
    <property type="entry name" value="DinB/YfiT-like putative metalloenzymes"/>
    <property type="match status" value="1"/>
</dbReference>
<dbReference type="InterPro" id="IPR011466">
    <property type="entry name" value="DUF1572"/>
</dbReference>
<dbReference type="GeneID" id="99986896"/>
<proteinExistence type="predicted"/>
<dbReference type="InterPro" id="IPR034660">
    <property type="entry name" value="DinB/YfiT-like"/>
</dbReference>
<dbReference type="EMBL" id="FOIR01000002">
    <property type="protein sequence ID" value="SEW24439.1"/>
    <property type="molecule type" value="Genomic_DNA"/>
</dbReference>
<protein>
    <recommendedName>
        <fullName evidence="3">DinB superfamily protein</fullName>
    </recommendedName>
</protein>
<dbReference type="AlphaFoldDB" id="A0A1I0QCA5"/>
<keyword evidence="2" id="KW-1185">Reference proteome</keyword>
<dbReference type="RefSeq" id="WP_222843634.1">
    <property type="nucleotide sequence ID" value="NZ_FOIR01000002.1"/>
</dbReference>
<dbReference type="Pfam" id="PF07609">
    <property type="entry name" value="DUF1572"/>
    <property type="match status" value="1"/>
</dbReference>
<dbReference type="Gene3D" id="1.20.120.450">
    <property type="entry name" value="dinb family like domain"/>
    <property type="match status" value="1"/>
</dbReference>